<sequence>MHPVRVTLFGHRSIQYRSGLIIRLYQHSRLHLKKLDYSVSDNWFGEVDHSLNGENISDGSFLLVSGGTPKLVRMIWRSLIPS</sequence>
<reference evidence="1" key="1">
    <citation type="submission" date="2023-10" db="EMBL/GenBank/DDBJ databases">
        <title>Genome assembly of Pristionchus species.</title>
        <authorList>
            <person name="Yoshida K."/>
            <person name="Sommer R.J."/>
        </authorList>
    </citation>
    <scope>NUCLEOTIDE SEQUENCE</scope>
    <source>
        <strain evidence="1">RS0144</strain>
    </source>
</reference>
<name>A0AAV5SVG6_9BILA</name>
<evidence type="ECO:0000313" key="1">
    <source>
        <dbReference type="EMBL" id="GMS84060.1"/>
    </source>
</evidence>
<dbReference type="EMBL" id="BTSX01000002">
    <property type="protein sequence ID" value="GMS84060.1"/>
    <property type="molecule type" value="Genomic_DNA"/>
</dbReference>
<dbReference type="AlphaFoldDB" id="A0AAV5SVG6"/>
<proteinExistence type="predicted"/>
<comment type="caution">
    <text evidence="1">The sequence shown here is derived from an EMBL/GenBank/DDBJ whole genome shotgun (WGS) entry which is preliminary data.</text>
</comment>
<evidence type="ECO:0000313" key="2">
    <source>
        <dbReference type="Proteomes" id="UP001432027"/>
    </source>
</evidence>
<dbReference type="Proteomes" id="UP001432027">
    <property type="component" value="Unassembled WGS sequence"/>
</dbReference>
<protein>
    <submittedName>
        <fullName evidence="1">Uncharacterized protein</fullName>
    </submittedName>
</protein>
<organism evidence="1 2">
    <name type="scientific">Pristionchus entomophagus</name>
    <dbReference type="NCBI Taxonomy" id="358040"/>
    <lineage>
        <taxon>Eukaryota</taxon>
        <taxon>Metazoa</taxon>
        <taxon>Ecdysozoa</taxon>
        <taxon>Nematoda</taxon>
        <taxon>Chromadorea</taxon>
        <taxon>Rhabditida</taxon>
        <taxon>Rhabditina</taxon>
        <taxon>Diplogasteromorpha</taxon>
        <taxon>Diplogasteroidea</taxon>
        <taxon>Neodiplogasteridae</taxon>
        <taxon>Pristionchus</taxon>
    </lineage>
</organism>
<keyword evidence="2" id="KW-1185">Reference proteome</keyword>
<accession>A0AAV5SVG6</accession>
<gene>
    <name evidence="1" type="ORF">PENTCL1PPCAC_6236</name>
</gene>